<dbReference type="InterPro" id="IPR025510">
    <property type="entry name" value="DUF4397"/>
</dbReference>
<evidence type="ECO:0000259" key="1">
    <source>
        <dbReference type="PROSITE" id="PS50933"/>
    </source>
</evidence>
<reference evidence="2" key="1">
    <citation type="journal article" date="2014" name="Int. J. Syst. Evol. Microbiol.">
        <title>Complete genome sequence of Corynebacterium casei LMG S-19264T (=DSM 44701T), isolated from a smear-ripened cheese.</title>
        <authorList>
            <consortium name="US DOE Joint Genome Institute (JGI-PGF)"/>
            <person name="Walter F."/>
            <person name="Albersmeier A."/>
            <person name="Kalinowski J."/>
            <person name="Ruckert C."/>
        </authorList>
    </citation>
    <scope>NUCLEOTIDE SEQUENCE</scope>
    <source>
        <strain evidence="2">KCTC 22164</strain>
    </source>
</reference>
<evidence type="ECO:0000313" key="2">
    <source>
        <dbReference type="EMBL" id="GGW95629.1"/>
    </source>
</evidence>
<dbReference type="InterPro" id="IPR010895">
    <property type="entry name" value="CHRD"/>
</dbReference>
<gene>
    <name evidence="2" type="ORF">GCM10007391_32220</name>
</gene>
<proteinExistence type="predicted"/>
<evidence type="ECO:0000313" key="3">
    <source>
        <dbReference type="Proteomes" id="UP000631300"/>
    </source>
</evidence>
<accession>A0A918JPT3</accession>
<dbReference type="PROSITE" id="PS51257">
    <property type="entry name" value="PROKAR_LIPOPROTEIN"/>
    <property type="match status" value="1"/>
</dbReference>
<dbReference type="RefSeq" id="WP_189408180.1">
    <property type="nucleotide sequence ID" value="NZ_BMXP01000012.1"/>
</dbReference>
<sequence length="829" mass="86959">MRRNKLLLSAFVTPVLLTGCWLDDDDDTSTPSPDPVPPADPEYANVRVIHAASDAPTVDITANDDILNGLEMVDYQMSSGRFEVETGEYDVGVTANLPGDDAEVLQADVVLEADMNYDFFAVGNVGDDSLMLLPVSSTETAVDAGNAQVQIVHAASMAPTVDIYVTAPDADLSSQQPLVTAAFTDATDLQQITAGDYRIRITPAGETDVVYDSGTVNLADGADLLIAATNNVATGDSPVTLLVADGTEAMKLYDMDATADIRVVHGISDGPAVDVIANNEITLVDGLSFPSATDYLNVMPGDYLIDIVADEDNSIVAVDDAEVTLEQGMFYTAVANNTLASPELDLLTDMPRSIATEAQVRVVHASPAAGAVDVYVTGDGDIDGVDPALSNIQYSTGDLADSGYVSLAEGEYVITVTPTGTKTAAIETGMLTLDNGGIYTAVAVNGDMEGDLPQLILQDDLAPPAPAFEADMTYSVSLSGHQEVPAVDVMTMAAAMVEIDEDLPAFRITLDASMVENANAAHVHDGDIGMNGDVAFPLTASGDGEFVLEQTMLTPELLEDLTSGEWYLNVHTDAYPSGEVRGQIVADTTAVVTFPISGAQSVLATDSMAMGYGYALYDTTSDSVMLTAVTEGIDDATAAHIHTGYAGETGGVVVGLMQHSEMDGVWMTDGAIALDGEVATRLLSGGHYTNFHTPAFPNGEIRGQITPDNIEVYGITATGDQEVPAVTTSAYGYGAFTLNTDTGALRGQVSVFDITPNMAHLHEGEAGSNGGVVFGLESNGMGMWFVPDNTMLTDGQIETMQAAGYYTNFHTDAFPDGELRGQVTLGFDQ</sequence>
<dbReference type="AlphaFoldDB" id="A0A918JPT3"/>
<dbReference type="EMBL" id="BMXP01000012">
    <property type="protein sequence ID" value="GGW95629.1"/>
    <property type="molecule type" value="Genomic_DNA"/>
</dbReference>
<organism evidence="2 3">
    <name type="scientific">Alteromonas halophila</name>
    <dbReference type="NCBI Taxonomy" id="516698"/>
    <lineage>
        <taxon>Bacteria</taxon>
        <taxon>Pseudomonadati</taxon>
        <taxon>Pseudomonadota</taxon>
        <taxon>Gammaproteobacteria</taxon>
        <taxon>Alteromonadales</taxon>
        <taxon>Alteromonadaceae</taxon>
        <taxon>Alteromonas/Salinimonas group</taxon>
        <taxon>Alteromonas</taxon>
    </lineage>
</organism>
<reference evidence="2" key="2">
    <citation type="submission" date="2020-09" db="EMBL/GenBank/DDBJ databases">
        <authorList>
            <person name="Sun Q."/>
            <person name="Kim S."/>
        </authorList>
    </citation>
    <scope>NUCLEOTIDE SEQUENCE</scope>
    <source>
        <strain evidence="2">KCTC 22164</strain>
    </source>
</reference>
<feature type="domain" description="CHRD" evidence="1">
    <location>
        <begin position="470"/>
        <end position="589"/>
    </location>
</feature>
<name>A0A918JPT3_9ALTE</name>
<dbReference type="Pfam" id="PF07452">
    <property type="entry name" value="CHRD"/>
    <property type="match status" value="3"/>
</dbReference>
<comment type="caution">
    <text evidence="2">The sequence shown here is derived from an EMBL/GenBank/DDBJ whole genome shotgun (WGS) entry which is preliminary data.</text>
</comment>
<dbReference type="Proteomes" id="UP000631300">
    <property type="component" value="Unassembled WGS sequence"/>
</dbReference>
<dbReference type="PROSITE" id="PS50933">
    <property type="entry name" value="CHRD"/>
    <property type="match status" value="1"/>
</dbReference>
<dbReference type="Pfam" id="PF14344">
    <property type="entry name" value="DUF4397"/>
    <property type="match status" value="2"/>
</dbReference>
<keyword evidence="3" id="KW-1185">Reference proteome</keyword>
<protein>
    <recommendedName>
        <fullName evidence="1">CHRD domain-containing protein</fullName>
    </recommendedName>
</protein>
<dbReference type="SMART" id="SM00754">
    <property type="entry name" value="CHRD"/>
    <property type="match status" value="3"/>
</dbReference>